<dbReference type="InterPro" id="IPR052192">
    <property type="entry name" value="Insect_Ionotropic_Sensory_Rcpt"/>
</dbReference>
<evidence type="ECO:0000256" key="2">
    <source>
        <dbReference type="ARBA" id="ARBA00008685"/>
    </source>
</evidence>
<dbReference type="SUPFAM" id="SSF53850">
    <property type="entry name" value="Periplasmic binding protein-like II"/>
    <property type="match status" value="1"/>
</dbReference>
<evidence type="ECO:0000259" key="10">
    <source>
        <dbReference type="Pfam" id="PF00060"/>
    </source>
</evidence>
<comment type="subcellular location">
    <subcellularLocation>
        <location evidence="1">Cell membrane</location>
        <topology evidence="1">Multi-pass membrane protein</topology>
    </subcellularLocation>
</comment>
<dbReference type="Proteomes" id="UP001233999">
    <property type="component" value="Unassembled WGS sequence"/>
</dbReference>
<feature type="transmembrane region" description="Helical" evidence="9">
    <location>
        <begin position="276"/>
        <end position="295"/>
    </location>
</feature>
<keyword evidence="4 9" id="KW-0812">Transmembrane</keyword>
<accession>A0AAD8ETL9</accession>
<dbReference type="Pfam" id="PF00060">
    <property type="entry name" value="Lig_chan"/>
    <property type="match status" value="1"/>
</dbReference>
<dbReference type="GO" id="GO:0005886">
    <property type="term" value="C:plasma membrane"/>
    <property type="evidence" value="ECO:0007669"/>
    <property type="project" value="UniProtKB-SubCell"/>
</dbReference>
<dbReference type="PANTHER" id="PTHR42643:SF24">
    <property type="entry name" value="IONOTROPIC RECEPTOR 60A"/>
    <property type="match status" value="1"/>
</dbReference>
<keyword evidence="5 9" id="KW-1133">Transmembrane helix</keyword>
<feature type="transmembrane region" description="Helical" evidence="9">
    <location>
        <begin position="213"/>
        <end position="232"/>
    </location>
</feature>
<keyword evidence="3" id="KW-1003">Cell membrane</keyword>
<reference evidence="11" key="1">
    <citation type="journal article" date="2023" name="IScience">
        <title>Live-bearing cockroach genome reveals convergent evolutionary mechanisms linked to viviparity in insects and beyond.</title>
        <authorList>
            <person name="Fouks B."/>
            <person name="Harrison M.C."/>
            <person name="Mikhailova A.A."/>
            <person name="Marchal E."/>
            <person name="English S."/>
            <person name="Carruthers M."/>
            <person name="Jennings E.C."/>
            <person name="Chiamaka E.L."/>
            <person name="Frigard R.A."/>
            <person name="Pippel M."/>
            <person name="Attardo G.M."/>
            <person name="Benoit J.B."/>
            <person name="Bornberg-Bauer E."/>
            <person name="Tobe S.S."/>
        </authorList>
    </citation>
    <scope>NUCLEOTIDE SEQUENCE</scope>
    <source>
        <strain evidence="11">Stay&amp;Tobe</strain>
    </source>
</reference>
<dbReference type="GO" id="GO:0050906">
    <property type="term" value="P:detection of stimulus involved in sensory perception"/>
    <property type="evidence" value="ECO:0007669"/>
    <property type="project" value="UniProtKB-ARBA"/>
</dbReference>
<evidence type="ECO:0000256" key="4">
    <source>
        <dbReference type="ARBA" id="ARBA00022692"/>
    </source>
</evidence>
<evidence type="ECO:0000256" key="1">
    <source>
        <dbReference type="ARBA" id="ARBA00004651"/>
    </source>
</evidence>
<organism evidence="11 12">
    <name type="scientific">Diploptera punctata</name>
    <name type="common">Pacific beetle cockroach</name>
    <dbReference type="NCBI Taxonomy" id="6984"/>
    <lineage>
        <taxon>Eukaryota</taxon>
        <taxon>Metazoa</taxon>
        <taxon>Ecdysozoa</taxon>
        <taxon>Arthropoda</taxon>
        <taxon>Hexapoda</taxon>
        <taxon>Insecta</taxon>
        <taxon>Pterygota</taxon>
        <taxon>Neoptera</taxon>
        <taxon>Polyneoptera</taxon>
        <taxon>Dictyoptera</taxon>
        <taxon>Blattodea</taxon>
        <taxon>Blaberoidea</taxon>
        <taxon>Blaberidae</taxon>
        <taxon>Diplopterinae</taxon>
        <taxon>Diploptera</taxon>
    </lineage>
</organism>
<sequence length="493" mass="56403">MWKNSRIINVVAIVYTVESIFEENIFYISNKNKQSFLETYTWFPYRDGNCKEVINIVSMGKYFIQNYTYHSDIDIFPYKIPDNFMGCTMTVLPFGIPPYQITAETIGSSGNVIYEESGIPFQFLKLFADKFNITLLIQKPFQGLGLYEAMTLATDIEEGNADFTVGTIVLFPILEYYMHTTVPFLYDTAKFLSPCPTPIPRVERIISIFTSEVWISTGMVFISASMVLWFLSSKEKNSQHFRLSSFTELSKCLQNTWASLIGVSVSEMPTSSRVRCFFMIYTCFCIALNTVFQAYFTTFLIEPGYGKGVETLLEVNNTGMEIGFSFIMFLMAYEADYDMTTYNNVTECENVAKCMERTMFEGDIVTVTSKQLAYYQAIANGIQDTSRVVCFLDEIIFSTYFVIGTHKGSPILYDLNKIINEHMEMGLIEKFSSLSIHSIKLKPIRERENVEDYFVFSIVHLAPVFIILICGCLLSSMVFIFELGIGFCKKNIL</sequence>
<protein>
    <recommendedName>
        <fullName evidence="10">Ionotropic glutamate receptor C-terminal domain-containing protein</fullName>
    </recommendedName>
</protein>
<evidence type="ECO:0000256" key="8">
    <source>
        <dbReference type="ARBA" id="ARBA00023180"/>
    </source>
</evidence>
<evidence type="ECO:0000256" key="9">
    <source>
        <dbReference type="SAM" id="Phobius"/>
    </source>
</evidence>
<name>A0AAD8ETL9_DIPPU</name>
<comment type="similarity">
    <text evidence="2">Belongs to the glutamate-gated ion channel (TC 1.A.10.1) family.</text>
</comment>
<evidence type="ECO:0000313" key="11">
    <source>
        <dbReference type="EMBL" id="KAJ9601664.1"/>
    </source>
</evidence>
<dbReference type="EMBL" id="JASPKZ010000006">
    <property type="protein sequence ID" value="KAJ9601664.1"/>
    <property type="molecule type" value="Genomic_DNA"/>
</dbReference>
<evidence type="ECO:0000256" key="6">
    <source>
        <dbReference type="ARBA" id="ARBA00023136"/>
    </source>
</evidence>
<feature type="domain" description="Ionotropic glutamate receptor C-terminal" evidence="10">
    <location>
        <begin position="211"/>
        <end position="472"/>
    </location>
</feature>
<dbReference type="GO" id="GO:0015276">
    <property type="term" value="F:ligand-gated monoatomic ion channel activity"/>
    <property type="evidence" value="ECO:0007669"/>
    <property type="project" value="InterPro"/>
</dbReference>
<keyword evidence="8" id="KW-0325">Glycoprotein</keyword>
<proteinExistence type="inferred from homology"/>
<evidence type="ECO:0000313" key="12">
    <source>
        <dbReference type="Proteomes" id="UP001233999"/>
    </source>
</evidence>
<evidence type="ECO:0000256" key="3">
    <source>
        <dbReference type="ARBA" id="ARBA00022475"/>
    </source>
</evidence>
<keyword evidence="7" id="KW-0675">Receptor</keyword>
<gene>
    <name evidence="11" type="ORF">L9F63_000197</name>
</gene>
<keyword evidence="12" id="KW-1185">Reference proteome</keyword>
<dbReference type="InterPro" id="IPR001320">
    <property type="entry name" value="Iontro_rcpt_C"/>
</dbReference>
<feature type="transmembrane region" description="Helical" evidence="9">
    <location>
        <begin position="453"/>
        <end position="481"/>
    </location>
</feature>
<keyword evidence="6 9" id="KW-0472">Membrane</keyword>
<evidence type="ECO:0000256" key="7">
    <source>
        <dbReference type="ARBA" id="ARBA00023170"/>
    </source>
</evidence>
<comment type="caution">
    <text evidence="11">The sequence shown here is derived from an EMBL/GenBank/DDBJ whole genome shotgun (WGS) entry which is preliminary data.</text>
</comment>
<dbReference type="Gene3D" id="1.10.287.70">
    <property type="match status" value="1"/>
</dbReference>
<feature type="transmembrane region" description="Helical" evidence="9">
    <location>
        <begin position="315"/>
        <end position="333"/>
    </location>
</feature>
<evidence type="ECO:0000256" key="5">
    <source>
        <dbReference type="ARBA" id="ARBA00022989"/>
    </source>
</evidence>
<reference evidence="11" key="2">
    <citation type="submission" date="2023-05" db="EMBL/GenBank/DDBJ databases">
        <authorList>
            <person name="Fouks B."/>
        </authorList>
    </citation>
    <scope>NUCLEOTIDE SEQUENCE</scope>
    <source>
        <strain evidence="11">Stay&amp;Tobe</strain>
        <tissue evidence="11">Testes</tissue>
    </source>
</reference>
<dbReference type="PANTHER" id="PTHR42643">
    <property type="entry name" value="IONOTROPIC RECEPTOR 20A-RELATED"/>
    <property type="match status" value="1"/>
</dbReference>
<dbReference type="AlphaFoldDB" id="A0AAD8ETL9"/>